<dbReference type="EMBL" id="MAYG01000001">
    <property type="protein sequence ID" value="OCA74533.1"/>
    <property type="molecule type" value="Genomic_DNA"/>
</dbReference>
<dbReference type="Proteomes" id="UP000093432">
    <property type="component" value="Unassembled WGS sequence"/>
</dbReference>
<name>A0A1B8ZSI3_9FLAO</name>
<accession>A0A1B8ZSI3</accession>
<dbReference type="STRING" id="651561.BBI00_09405"/>
<proteinExistence type="predicted"/>
<protein>
    <submittedName>
        <fullName evidence="1">Uncharacterized protein</fullName>
    </submittedName>
</protein>
<dbReference type="RefSeq" id="WP_065398522.1">
    <property type="nucleotide sequence ID" value="NZ_DAMCMU010000004.1"/>
</dbReference>
<sequence>MNKAYINNNEINMKRINYSQIDFGKLDTNVDYNEYRILISLNDFINKIKPKYDSFLEEYIEDDKIDNDFTPMYDGAENYPDFNMFMNLKSDQKIQIINGYFIFIILGEFIDDYSVNNKEIYLLKNLEKIIINSEHIIFEGKSTYLVQ</sequence>
<reference evidence="2" key="1">
    <citation type="submission" date="2016-07" db="EMBL/GenBank/DDBJ databases">
        <authorList>
            <person name="Florea S."/>
            <person name="Webb J.S."/>
            <person name="Jaromczyk J."/>
            <person name="Schardl C.L."/>
        </authorList>
    </citation>
    <scope>NUCLEOTIDE SEQUENCE [LARGE SCALE GENOMIC DNA]</scope>
    <source>
        <strain evidence="2">CC-VM-7</strain>
    </source>
</reference>
<dbReference type="AlphaFoldDB" id="A0A1B8ZSI3"/>
<dbReference type="OrthoDB" id="7012009at2"/>
<comment type="caution">
    <text evidence="1">The sequence shown here is derived from an EMBL/GenBank/DDBJ whole genome shotgun (WGS) entry which is preliminary data.</text>
</comment>
<evidence type="ECO:0000313" key="1">
    <source>
        <dbReference type="EMBL" id="OCA74533.1"/>
    </source>
</evidence>
<evidence type="ECO:0000313" key="2">
    <source>
        <dbReference type="Proteomes" id="UP000093432"/>
    </source>
</evidence>
<gene>
    <name evidence="1" type="ORF">BBI00_09405</name>
</gene>
<organism evidence="1 2">
    <name type="scientific">Chryseobacterium arthrosphaerae</name>
    <dbReference type="NCBI Taxonomy" id="651561"/>
    <lineage>
        <taxon>Bacteria</taxon>
        <taxon>Pseudomonadati</taxon>
        <taxon>Bacteroidota</taxon>
        <taxon>Flavobacteriia</taxon>
        <taxon>Flavobacteriales</taxon>
        <taxon>Weeksellaceae</taxon>
        <taxon>Chryseobacterium group</taxon>
        <taxon>Chryseobacterium</taxon>
    </lineage>
</organism>